<proteinExistence type="predicted"/>
<feature type="domain" description="N-acetyltransferase" evidence="1">
    <location>
        <begin position="179"/>
        <end position="313"/>
    </location>
</feature>
<organism evidence="2 3">
    <name type="scientific">Enterococcus ratti</name>
    <dbReference type="NCBI Taxonomy" id="150033"/>
    <lineage>
        <taxon>Bacteria</taxon>
        <taxon>Bacillati</taxon>
        <taxon>Bacillota</taxon>
        <taxon>Bacilli</taxon>
        <taxon>Lactobacillales</taxon>
        <taxon>Enterococcaceae</taxon>
        <taxon>Enterococcus</taxon>
    </lineage>
</organism>
<dbReference type="Proteomes" id="UP000182152">
    <property type="component" value="Unassembled WGS sequence"/>
</dbReference>
<dbReference type="SUPFAM" id="SSF55729">
    <property type="entry name" value="Acyl-CoA N-acyltransferases (Nat)"/>
    <property type="match status" value="2"/>
</dbReference>
<evidence type="ECO:0000313" key="2">
    <source>
        <dbReference type="EMBL" id="OJG81827.1"/>
    </source>
</evidence>
<dbReference type="PROSITE" id="PS51186">
    <property type="entry name" value="GNAT"/>
    <property type="match status" value="2"/>
</dbReference>
<dbReference type="Gene3D" id="3.40.630.30">
    <property type="match status" value="2"/>
</dbReference>
<dbReference type="InterPro" id="IPR000182">
    <property type="entry name" value="GNAT_dom"/>
</dbReference>
<dbReference type="AlphaFoldDB" id="A0A1L8WLC7"/>
<dbReference type="RefSeq" id="WP_071855353.1">
    <property type="nucleotide sequence ID" value="NZ_JXLB01000009.1"/>
</dbReference>
<protein>
    <recommendedName>
        <fullName evidence="1">N-acetyltransferase domain-containing protein</fullName>
    </recommendedName>
</protein>
<accession>A0A1L8WLC7</accession>
<evidence type="ECO:0000259" key="1">
    <source>
        <dbReference type="PROSITE" id="PS51186"/>
    </source>
</evidence>
<dbReference type="OrthoDB" id="9802340at2"/>
<name>A0A1L8WLC7_9ENTE</name>
<dbReference type="Pfam" id="PF13508">
    <property type="entry name" value="Acetyltransf_7"/>
    <property type="match status" value="1"/>
</dbReference>
<dbReference type="EMBL" id="JXLB01000009">
    <property type="protein sequence ID" value="OJG81827.1"/>
    <property type="molecule type" value="Genomic_DNA"/>
</dbReference>
<reference evidence="2 3" key="1">
    <citation type="submission" date="2014-12" db="EMBL/GenBank/DDBJ databases">
        <title>Draft genome sequences of 29 type strains of Enterococci.</title>
        <authorList>
            <person name="Zhong Z."/>
            <person name="Sun Z."/>
            <person name="Liu W."/>
            <person name="Zhang W."/>
            <person name="Zhang H."/>
        </authorList>
    </citation>
    <scope>NUCLEOTIDE SEQUENCE [LARGE SCALE GENOMIC DNA]</scope>
    <source>
        <strain evidence="2 3">DSM 15687</strain>
    </source>
</reference>
<evidence type="ECO:0000313" key="3">
    <source>
        <dbReference type="Proteomes" id="UP000182152"/>
    </source>
</evidence>
<comment type="caution">
    <text evidence="2">The sequence shown here is derived from an EMBL/GenBank/DDBJ whole genome shotgun (WGS) entry which is preliminary data.</text>
</comment>
<dbReference type="CDD" id="cd04301">
    <property type="entry name" value="NAT_SF"/>
    <property type="match status" value="2"/>
</dbReference>
<dbReference type="STRING" id="150033.RV14_GL002370"/>
<dbReference type="GO" id="GO:0016747">
    <property type="term" value="F:acyltransferase activity, transferring groups other than amino-acyl groups"/>
    <property type="evidence" value="ECO:0007669"/>
    <property type="project" value="InterPro"/>
</dbReference>
<dbReference type="InterPro" id="IPR050276">
    <property type="entry name" value="MshD_Acetyltransferase"/>
</dbReference>
<dbReference type="Pfam" id="PF00583">
    <property type="entry name" value="Acetyltransf_1"/>
    <property type="match status" value="1"/>
</dbReference>
<dbReference type="InterPro" id="IPR016181">
    <property type="entry name" value="Acyl_CoA_acyltransferase"/>
</dbReference>
<keyword evidence="3" id="KW-1185">Reference proteome</keyword>
<feature type="domain" description="N-acetyltransferase" evidence="1">
    <location>
        <begin position="3"/>
        <end position="177"/>
    </location>
</feature>
<sequence length="313" mass="35673">MNIVYQNFSIENLEQIISLWNQELIYDRIAKSRFLDQILYDENFASELFKVALVQNKVVGFIYAIKRRVPYLTRGLEPTRGWILQVVVAKNYQRQGIATALVHQIEATFVTQGVTEVTLCAFSPNYFAPGIDIRYTAGLAFFKKLGYIGKGEAVSMGANLTNHEVDIETIIAEKAAQGIRLIPYQEVYYAKVLAFAEAEFGGGWHRNVLLAMQAHEARDTIFLAIDKADEVIGFCMRKIDGNDMRFGPMGVSSTLRSKGLGGALLEMMLDDLIKRGIFYTFFLWTHGKTINFYHKHGFEIYRTYKLFRKGVNK</sequence>
<gene>
    <name evidence="2" type="ORF">RV14_GL002370</name>
</gene>
<dbReference type="PANTHER" id="PTHR43617">
    <property type="entry name" value="L-AMINO ACID N-ACETYLTRANSFERASE"/>
    <property type="match status" value="1"/>
</dbReference>